<organism evidence="2 3">
    <name type="scientific">Stachybotrys chlorohalonatus (strain IBT 40285)</name>
    <dbReference type="NCBI Taxonomy" id="1283841"/>
    <lineage>
        <taxon>Eukaryota</taxon>
        <taxon>Fungi</taxon>
        <taxon>Dikarya</taxon>
        <taxon>Ascomycota</taxon>
        <taxon>Pezizomycotina</taxon>
        <taxon>Sordariomycetes</taxon>
        <taxon>Hypocreomycetidae</taxon>
        <taxon>Hypocreales</taxon>
        <taxon>Stachybotryaceae</taxon>
        <taxon>Stachybotrys</taxon>
    </lineage>
</organism>
<dbReference type="Proteomes" id="UP000028524">
    <property type="component" value="Unassembled WGS sequence"/>
</dbReference>
<protein>
    <submittedName>
        <fullName evidence="2">Uncharacterized protein</fullName>
    </submittedName>
</protein>
<feature type="compositionally biased region" description="Polar residues" evidence="1">
    <location>
        <begin position="281"/>
        <end position="295"/>
    </location>
</feature>
<reference evidence="2 3" key="1">
    <citation type="journal article" date="2014" name="BMC Genomics">
        <title>Comparative genome sequencing reveals chemotype-specific gene clusters in the toxigenic black mold Stachybotrys.</title>
        <authorList>
            <person name="Semeiks J."/>
            <person name="Borek D."/>
            <person name="Otwinowski Z."/>
            <person name="Grishin N.V."/>
        </authorList>
    </citation>
    <scope>NUCLEOTIDE SEQUENCE [LARGE SCALE GENOMIC DNA]</scope>
    <source>
        <strain evidence="2 3">IBT 40285</strain>
    </source>
</reference>
<gene>
    <name evidence="2" type="ORF">S40285_10169</name>
</gene>
<evidence type="ECO:0000313" key="2">
    <source>
        <dbReference type="EMBL" id="KFA69662.1"/>
    </source>
</evidence>
<accession>A0A084R0C7</accession>
<dbReference type="AlphaFoldDB" id="A0A084R0C7"/>
<proteinExistence type="predicted"/>
<dbReference type="EMBL" id="KL659387">
    <property type="protein sequence ID" value="KFA69662.1"/>
    <property type="molecule type" value="Genomic_DNA"/>
</dbReference>
<name>A0A084R0C7_STAC4</name>
<dbReference type="HOGENOM" id="CLU_943901_0_0_1"/>
<dbReference type="InParanoid" id="A0A084R0C7"/>
<keyword evidence="3" id="KW-1185">Reference proteome</keyword>
<feature type="region of interest" description="Disordered" evidence="1">
    <location>
        <begin position="244"/>
        <end position="295"/>
    </location>
</feature>
<evidence type="ECO:0000256" key="1">
    <source>
        <dbReference type="SAM" id="MobiDB-lite"/>
    </source>
</evidence>
<feature type="compositionally biased region" description="Polar residues" evidence="1">
    <location>
        <begin position="244"/>
        <end position="259"/>
    </location>
</feature>
<evidence type="ECO:0000313" key="3">
    <source>
        <dbReference type="Proteomes" id="UP000028524"/>
    </source>
</evidence>
<sequence>MRLYDSEMEGMVKQLTEPNSVYSPGRRYLQELEYEIDRVELWVWRGSDLNQWKWWWQQGEASAEWLDVPNLLTLNEQHPLTRSVKARSGHRDRTREEFIMSRLWFNYEVDNVEDLWRHKRLPADAKDSYGRRDVKTIWIKNRIWKAEWHKPMKNIMVGWRWPQESIRLEFHDLSKLNDLTAITFAPSEKEALKALGPLRPRPSLTSTQGLYLHNPLLLPYEKTMTPAAGAVSWPDFKMKTNGKQTVSTLQHLETKNQLGTKRPRSSFSRSQSQDPVDYDQGTPTAVQAATDQGAS</sequence>
<dbReference type="OrthoDB" id="5137723at2759"/>